<comment type="caution">
    <text evidence="1">The sequence shown here is derived from an EMBL/GenBank/DDBJ whole genome shotgun (WGS) entry which is preliminary data.</text>
</comment>
<dbReference type="EMBL" id="CAWYQH010000002">
    <property type="protein sequence ID" value="CAK8673142.1"/>
    <property type="molecule type" value="Genomic_DNA"/>
</dbReference>
<keyword evidence="2" id="KW-1185">Reference proteome</keyword>
<name>A0ABP0F4D0_CLALP</name>
<accession>A0ABP0F4D0</accession>
<gene>
    <name evidence="1" type="ORF">CVLEPA_LOCUS2924</name>
</gene>
<dbReference type="Proteomes" id="UP001642483">
    <property type="component" value="Unassembled WGS sequence"/>
</dbReference>
<protein>
    <submittedName>
        <fullName evidence="1">Uncharacterized protein</fullName>
    </submittedName>
</protein>
<sequence length="74" mass="8095">MPRQAVALLNNELANTHNFEQDSGTYTFSLGIQLGANSVLLKSALEFARDSGTFVASVRPSFIHLPFVVKVDGW</sequence>
<organism evidence="1 2">
    <name type="scientific">Clavelina lepadiformis</name>
    <name type="common">Light-bulb sea squirt</name>
    <name type="synonym">Ascidia lepadiformis</name>
    <dbReference type="NCBI Taxonomy" id="159417"/>
    <lineage>
        <taxon>Eukaryota</taxon>
        <taxon>Metazoa</taxon>
        <taxon>Chordata</taxon>
        <taxon>Tunicata</taxon>
        <taxon>Ascidiacea</taxon>
        <taxon>Aplousobranchia</taxon>
        <taxon>Clavelinidae</taxon>
        <taxon>Clavelina</taxon>
    </lineage>
</organism>
<evidence type="ECO:0000313" key="1">
    <source>
        <dbReference type="EMBL" id="CAK8673142.1"/>
    </source>
</evidence>
<evidence type="ECO:0000313" key="2">
    <source>
        <dbReference type="Proteomes" id="UP001642483"/>
    </source>
</evidence>
<proteinExistence type="predicted"/>
<reference evidence="1 2" key="1">
    <citation type="submission" date="2024-02" db="EMBL/GenBank/DDBJ databases">
        <authorList>
            <person name="Daric V."/>
            <person name="Darras S."/>
        </authorList>
    </citation>
    <scope>NUCLEOTIDE SEQUENCE [LARGE SCALE GENOMIC DNA]</scope>
</reference>